<evidence type="ECO:0000313" key="6">
    <source>
        <dbReference type="EMBL" id="CAJ1397499.1"/>
    </source>
</evidence>
<keyword evidence="2 5" id="KW-0812">Transmembrane</keyword>
<feature type="transmembrane region" description="Helical" evidence="5">
    <location>
        <begin position="189"/>
        <end position="211"/>
    </location>
</feature>
<feature type="transmembrane region" description="Helical" evidence="5">
    <location>
        <begin position="88"/>
        <end position="108"/>
    </location>
</feature>
<keyword evidence="4 5" id="KW-0472">Membrane</keyword>
<organism evidence="6 7">
    <name type="scientific">Effrenium voratum</name>
    <dbReference type="NCBI Taxonomy" id="2562239"/>
    <lineage>
        <taxon>Eukaryota</taxon>
        <taxon>Sar</taxon>
        <taxon>Alveolata</taxon>
        <taxon>Dinophyceae</taxon>
        <taxon>Suessiales</taxon>
        <taxon>Symbiodiniaceae</taxon>
        <taxon>Effrenium</taxon>
    </lineage>
</organism>
<evidence type="ECO:0000313" key="7">
    <source>
        <dbReference type="Proteomes" id="UP001178507"/>
    </source>
</evidence>
<keyword evidence="7" id="KW-1185">Reference proteome</keyword>
<feature type="transmembrane region" description="Helical" evidence="5">
    <location>
        <begin position="351"/>
        <end position="376"/>
    </location>
</feature>
<proteinExistence type="predicted"/>
<feature type="transmembrane region" description="Helical" evidence="5">
    <location>
        <begin position="12"/>
        <end position="35"/>
    </location>
</feature>
<evidence type="ECO:0000256" key="1">
    <source>
        <dbReference type="ARBA" id="ARBA00004141"/>
    </source>
</evidence>
<evidence type="ECO:0000256" key="2">
    <source>
        <dbReference type="ARBA" id="ARBA00022692"/>
    </source>
</evidence>
<keyword evidence="3 5" id="KW-1133">Transmembrane helix</keyword>
<evidence type="ECO:0000256" key="3">
    <source>
        <dbReference type="ARBA" id="ARBA00022989"/>
    </source>
</evidence>
<sequence>MGKRFRRRGSDWPWYLYYILWVYLLLGFGLVISLVSTVRDVMLASGWLQPELVTDYVRKRMHLENDTLSFEEWQEEDDLSEYSYLRRVSLVCPFFMVATYLVCAYHTIQHMKKLNWTTSKRGDPLTEHTFDNHDRALRIIALPLFYGVMSFQGVMRMWGISINSSGDSHHFSQFTLRKRFLMDSYDACFWLADMYESYALFVFGLIVLEYLRQRLNTRIYVAHDAIKTNTIPRASDSFSELTDSVKVLLSQTKGLTILGIKLFCATCAGQAFYGVVVNCAAYYHIMESVFGTGCHTEEPGMLQTEKVKNMVHYLFYGAGFIASFAAIGNLVEVERGFHSHLREFSPIWKFLGTKIIVTIAFLQSMALASCPPFCWWSYTRANLLYASLLCIECFLISVVHLYAWSAEESWYEVYTPLIDLTETPSPERSPSPRLRT</sequence>
<comment type="subcellular location">
    <subcellularLocation>
        <location evidence="1">Membrane</location>
        <topology evidence="1">Multi-pass membrane protein</topology>
    </subcellularLocation>
</comment>
<dbReference type="GO" id="GO:0016020">
    <property type="term" value="C:membrane"/>
    <property type="evidence" value="ECO:0007669"/>
    <property type="project" value="UniProtKB-SubCell"/>
</dbReference>
<gene>
    <name evidence="6" type="ORF">EVOR1521_LOCUS21502</name>
</gene>
<protein>
    <submittedName>
        <fullName evidence="6">Uncharacterized protein</fullName>
    </submittedName>
</protein>
<feature type="transmembrane region" description="Helical" evidence="5">
    <location>
        <begin position="313"/>
        <end position="331"/>
    </location>
</feature>
<comment type="caution">
    <text evidence="6">The sequence shown here is derived from an EMBL/GenBank/DDBJ whole genome shotgun (WGS) entry which is preliminary data.</text>
</comment>
<dbReference type="InterPro" id="IPR005178">
    <property type="entry name" value="Ostalpha/TMEM184C"/>
</dbReference>
<dbReference type="Pfam" id="PF03619">
    <property type="entry name" value="Solute_trans_a"/>
    <property type="match status" value="1"/>
</dbReference>
<dbReference type="AlphaFoldDB" id="A0AA36J1Q9"/>
<evidence type="ECO:0000256" key="5">
    <source>
        <dbReference type="SAM" id="Phobius"/>
    </source>
</evidence>
<accession>A0AA36J1Q9</accession>
<feature type="transmembrane region" description="Helical" evidence="5">
    <location>
        <begin position="383"/>
        <end position="404"/>
    </location>
</feature>
<feature type="transmembrane region" description="Helical" evidence="5">
    <location>
        <begin position="136"/>
        <end position="155"/>
    </location>
</feature>
<reference evidence="6" key="1">
    <citation type="submission" date="2023-08" db="EMBL/GenBank/DDBJ databases">
        <authorList>
            <person name="Chen Y."/>
            <person name="Shah S."/>
            <person name="Dougan E. K."/>
            <person name="Thang M."/>
            <person name="Chan C."/>
        </authorList>
    </citation>
    <scope>NUCLEOTIDE SEQUENCE</scope>
</reference>
<name>A0AA36J1Q9_9DINO</name>
<evidence type="ECO:0000256" key="4">
    <source>
        <dbReference type="ARBA" id="ARBA00023136"/>
    </source>
</evidence>
<dbReference type="EMBL" id="CAUJNA010003268">
    <property type="protein sequence ID" value="CAJ1397499.1"/>
    <property type="molecule type" value="Genomic_DNA"/>
</dbReference>
<dbReference type="Proteomes" id="UP001178507">
    <property type="component" value="Unassembled WGS sequence"/>
</dbReference>